<proteinExistence type="inferred from homology"/>
<dbReference type="AlphaFoldDB" id="A0A7Y9IWX2"/>
<dbReference type="GO" id="GO:0003700">
    <property type="term" value="F:DNA-binding transcription factor activity"/>
    <property type="evidence" value="ECO:0007669"/>
    <property type="project" value="InterPro"/>
</dbReference>
<dbReference type="EMBL" id="JACBYR010000001">
    <property type="protein sequence ID" value="NYE84474.1"/>
    <property type="molecule type" value="Genomic_DNA"/>
</dbReference>
<evidence type="ECO:0000313" key="7">
    <source>
        <dbReference type="Proteomes" id="UP000542125"/>
    </source>
</evidence>
<evidence type="ECO:0000256" key="4">
    <source>
        <dbReference type="ARBA" id="ARBA00023163"/>
    </source>
</evidence>
<sequence>MREFDLVSLRLFVATCDARSIARVGEKFNIVPSAVSKRLQQLETHTGVDLLVRSKSGVFPTPAGETLLEYARSMLFDADRAVRDMDAFVSGIRGKIRLLATLSAVAESLPEDVANFMQEKRHQGVQVDIEETLSRDIVRNLHAGVASVGICWDAAELDGVKTRPYRRDHLGVVTHPSHPLATLRSCCFEDTLDYEQVGLHPQTAGYRLLARAAEAAGKQIQYRSLLSTFDAVLRMVRAKLGITVAPIEIAATYAAALGLKVIPLTDDWAIRQLVICYRDEAILSPAAKSLVDYLALQGESDAPPPVTQSV</sequence>
<dbReference type="InterPro" id="IPR036390">
    <property type="entry name" value="WH_DNA-bd_sf"/>
</dbReference>
<keyword evidence="4" id="KW-0804">Transcription</keyword>
<keyword evidence="2" id="KW-0805">Transcription regulation</keyword>
<dbReference type="PROSITE" id="PS50931">
    <property type="entry name" value="HTH_LYSR"/>
    <property type="match status" value="1"/>
</dbReference>
<evidence type="ECO:0000313" key="6">
    <source>
        <dbReference type="EMBL" id="NYE84474.1"/>
    </source>
</evidence>
<reference evidence="6 7" key="1">
    <citation type="submission" date="2020-07" db="EMBL/GenBank/DDBJ databases">
        <title>Genomic Encyclopedia of Type Strains, Phase IV (KMG-V): Genome sequencing to study the core and pangenomes of soil and plant-associated prokaryotes.</title>
        <authorList>
            <person name="Whitman W."/>
        </authorList>
    </citation>
    <scope>NUCLEOTIDE SEQUENCE [LARGE SCALE GENOMIC DNA]</scope>
    <source>
        <strain evidence="6 7">SAS40</strain>
    </source>
</reference>
<dbReference type="InterPro" id="IPR050950">
    <property type="entry name" value="HTH-type_LysR_regulators"/>
</dbReference>
<comment type="caution">
    <text evidence="6">The sequence shown here is derived from an EMBL/GenBank/DDBJ whole genome shotgun (WGS) entry which is preliminary data.</text>
</comment>
<dbReference type="Gene3D" id="1.10.10.10">
    <property type="entry name" value="Winged helix-like DNA-binding domain superfamily/Winged helix DNA-binding domain"/>
    <property type="match status" value="1"/>
</dbReference>
<organism evidence="6 7">
    <name type="scientific">Pigmentiphaga litoralis</name>
    <dbReference type="NCBI Taxonomy" id="516702"/>
    <lineage>
        <taxon>Bacteria</taxon>
        <taxon>Pseudomonadati</taxon>
        <taxon>Pseudomonadota</taxon>
        <taxon>Betaproteobacteria</taxon>
        <taxon>Burkholderiales</taxon>
        <taxon>Alcaligenaceae</taxon>
        <taxon>Pigmentiphaga</taxon>
    </lineage>
</organism>
<dbReference type="Pfam" id="PF03466">
    <property type="entry name" value="LysR_substrate"/>
    <property type="match status" value="1"/>
</dbReference>
<dbReference type="GO" id="GO:0003677">
    <property type="term" value="F:DNA binding"/>
    <property type="evidence" value="ECO:0007669"/>
    <property type="project" value="UniProtKB-KW"/>
</dbReference>
<comment type="similarity">
    <text evidence="1">Belongs to the LysR transcriptional regulatory family.</text>
</comment>
<name>A0A7Y9IWX2_9BURK</name>
<evidence type="ECO:0000256" key="2">
    <source>
        <dbReference type="ARBA" id="ARBA00023015"/>
    </source>
</evidence>
<dbReference type="RefSeq" id="WP_179588156.1">
    <property type="nucleotide sequence ID" value="NZ_JACBYR010000001.1"/>
</dbReference>
<protein>
    <submittedName>
        <fullName evidence="6">DNA-binding transcriptional LysR family regulator</fullName>
    </submittedName>
</protein>
<evidence type="ECO:0000256" key="1">
    <source>
        <dbReference type="ARBA" id="ARBA00009437"/>
    </source>
</evidence>
<dbReference type="GO" id="GO:0005829">
    <property type="term" value="C:cytosol"/>
    <property type="evidence" value="ECO:0007669"/>
    <property type="project" value="TreeGrafter"/>
</dbReference>
<dbReference type="Proteomes" id="UP000542125">
    <property type="component" value="Unassembled WGS sequence"/>
</dbReference>
<dbReference type="PANTHER" id="PTHR30419:SF2">
    <property type="entry name" value="LYSR FAMILY TRANSCRIPTIONAL REGULATOR"/>
    <property type="match status" value="1"/>
</dbReference>
<dbReference type="InterPro" id="IPR000847">
    <property type="entry name" value="LysR_HTH_N"/>
</dbReference>
<feature type="domain" description="HTH lysR-type" evidence="5">
    <location>
        <begin position="4"/>
        <end position="61"/>
    </location>
</feature>
<dbReference type="Pfam" id="PF00126">
    <property type="entry name" value="HTH_1"/>
    <property type="match status" value="1"/>
</dbReference>
<dbReference type="CDD" id="cd08421">
    <property type="entry name" value="PBP2_LTTR_like_1"/>
    <property type="match status" value="1"/>
</dbReference>
<evidence type="ECO:0000259" key="5">
    <source>
        <dbReference type="PROSITE" id="PS50931"/>
    </source>
</evidence>
<keyword evidence="7" id="KW-1185">Reference proteome</keyword>
<accession>A0A7Y9IWX2</accession>
<dbReference type="SUPFAM" id="SSF46785">
    <property type="entry name" value="Winged helix' DNA-binding domain"/>
    <property type="match status" value="1"/>
</dbReference>
<dbReference type="Gene3D" id="3.40.190.290">
    <property type="match status" value="1"/>
</dbReference>
<dbReference type="SUPFAM" id="SSF53850">
    <property type="entry name" value="Periplasmic binding protein-like II"/>
    <property type="match status" value="1"/>
</dbReference>
<keyword evidence="3 6" id="KW-0238">DNA-binding</keyword>
<dbReference type="PANTHER" id="PTHR30419">
    <property type="entry name" value="HTH-TYPE TRANSCRIPTIONAL REGULATOR YBHD"/>
    <property type="match status" value="1"/>
</dbReference>
<dbReference type="InterPro" id="IPR036388">
    <property type="entry name" value="WH-like_DNA-bd_sf"/>
</dbReference>
<dbReference type="InterPro" id="IPR005119">
    <property type="entry name" value="LysR_subst-bd"/>
</dbReference>
<evidence type="ECO:0000256" key="3">
    <source>
        <dbReference type="ARBA" id="ARBA00023125"/>
    </source>
</evidence>
<gene>
    <name evidence="6" type="ORF">FHW18_003745</name>
</gene>